<dbReference type="EMBL" id="DS268123">
    <property type="protein sequence ID" value="KMU79599.1"/>
    <property type="molecule type" value="Genomic_DNA"/>
</dbReference>
<accession>A0A0J8R369</accession>
<protein>
    <submittedName>
        <fullName evidence="1">Uncharacterized protein</fullName>
    </submittedName>
</protein>
<dbReference type="AlphaFoldDB" id="A0A0J8R369"/>
<organism evidence="1 2">
    <name type="scientific">Coccidioides immitis RMSCC 3703</name>
    <dbReference type="NCBI Taxonomy" id="454286"/>
    <lineage>
        <taxon>Eukaryota</taxon>
        <taxon>Fungi</taxon>
        <taxon>Dikarya</taxon>
        <taxon>Ascomycota</taxon>
        <taxon>Pezizomycotina</taxon>
        <taxon>Eurotiomycetes</taxon>
        <taxon>Eurotiomycetidae</taxon>
        <taxon>Onygenales</taxon>
        <taxon>Onygenaceae</taxon>
        <taxon>Coccidioides</taxon>
    </lineage>
</organism>
<name>A0A0J8R369_COCIT</name>
<dbReference type="Proteomes" id="UP000054559">
    <property type="component" value="Unassembled WGS sequence"/>
</dbReference>
<evidence type="ECO:0000313" key="1">
    <source>
        <dbReference type="EMBL" id="KMU79599.1"/>
    </source>
</evidence>
<evidence type="ECO:0000313" key="2">
    <source>
        <dbReference type="Proteomes" id="UP000054559"/>
    </source>
</evidence>
<sequence>MHLGKKKTKLPTVINEVVRVETSGGLAHKRAQQGYLANKLNKTPSCCEQHRFTCCASYTCGIGLLHVRALHQEPQSGEMGVSRGREGGKGGNVSIDLLARNRMYVYEACAPYLQPDFASLRQACFYV</sequence>
<gene>
    <name evidence="1" type="ORF">CISG_02017</name>
</gene>
<proteinExistence type="predicted"/>
<reference evidence="2" key="1">
    <citation type="journal article" date="2010" name="Genome Res.">
        <title>Population genomic sequencing of Coccidioides fungi reveals recent hybridization and transposon control.</title>
        <authorList>
            <person name="Neafsey D.E."/>
            <person name="Barker B.M."/>
            <person name="Sharpton T.J."/>
            <person name="Stajich J.E."/>
            <person name="Park D.J."/>
            <person name="Whiston E."/>
            <person name="Hung C.-Y."/>
            <person name="McMahan C."/>
            <person name="White J."/>
            <person name="Sykes S."/>
            <person name="Heiman D."/>
            <person name="Young S."/>
            <person name="Zeng Q."/>
            <person name="Abouelleil A."/>
            <person name="Aftuck L."/>
            <person name="Bessette D."/>
            <person name="Brown A."/>
            <person name="FitzGerald M."/>
            <person name="Lui A."/>
            <person name="Macdonald J.P."/>
            <person name="Priest M."/>
            <person name="Orbach M.J."/>
            <person name="Galgiani J.N."/>
            <person name="Kirkland T.N."/>
            <person name="Cole G.T."/>
            <person name="Birren B.W."/>
            <person name="Henn M.R."/>
            <person name="Taylor J.W."/>
            <person name="Rounsley S.D."/>
        </authorList>
    </citation>
    <scope>NUCLEOTIDE SEQUENCE [LARGE SCALE GENOMIC DNA]</scope>
    <source>
        <strain evidence="2">RMSCC 3703</strain>
    </source>
</reference>